<proteinExistence type="predicted"/>
<evidence type="ECO:0008006" key="4">
    <source>
        <dbReference type="Google" id="ProtNLM"/>
    </source>
</evidence>
<reference evidence="2 3" key="1">
    <citation type="submission" date="2020-03" db="EMBL/GenBank/DDBJ databases">
        <title>Cyclobacterium plantarum sp. nov., a marine bacterium isolated from a coastal-marine wetland.</title>
        <authorList>
            <person name="Sanchez-Porro C."/>
            <person name="Ventosa A."/>
            <person name="Amoozegar M."/>
        </authorList>
    </citation>
    <scope>NUCLEOTIDE SEQUENCE [LARGE SCALE GENOMIC DNA]</scope>
    <source>
        <strain evidence="2 3">GBPx2</strain>
    </source>
</reference>
<organism evidence="2 3">
    <name type="scientific">Cyclobacterium plantarum</name>
    <dbReference type="NCBI Taxonomy" id="2716263"/>
    <lineage>
        <taxon>Bacteria</taxon>
        <taxon>Pseudomonadati</taxon>
        <taxon>Bacteroidota</taxon>
        <taxon>Cytophagia</taxon>
        <taxon>Cytophagales</taxon>
        <taxon>Cyclobacteriaceae</taxon>
        <taxon>Cyclobacterium</taxon>
    </lineage>
</organism>
<name>A0ABX0H3X7_9BACT</name>
<protein>
    <recommendedName>
        <fullName evidence="4">Outer membrane protein beta-barrel domain-containing protein</fullName>
    </recommendedName>
</protein>
<dbReference type="Proteomes" id="UP000649799">
    <property type="component" value="Unassembled WGS sequence"/>
</dbReference>
<dbReference type="EMBL" id="JAANYN010000001">
    <property type="protein sequence ID" value="NHE55583.1"/>
    <property type="molecule type" value="Genomic_DNA"/>
</dbReference>
<accession>A0ABX0H3X7</accession>
<keyword evidence="1" id="KW-0732">Signal</keyword>
<feature type="signal peptide" evidence="1">
    <location>
        <begin position="1"/>
        <end position="19"/>
    </location>
</feature>
<sequence length="341" mass="38109">MKKYVIAILLMALVQLAFGNPVIPEDKPVNDSIIVEFGKSGKVVFLVDNPEDFERLKSMDINQIIKELNIPEAENEGVVTVIEMRQKDGNKEIVSIYENVGETEVNIGRYKIIVDETGGRTKVKMETGPKEKKDPSFRTYLNTDLGINSYFQNGTIPGAGSPFSPKGWGSWNVGFHWMASQKLTKGAYWDFGLGVSWYNFKLDNPRYQAIGSEDGITMVNRTDVNGFKSKISASYLNVLSMFRLDFGKLNDNGRNGLRIGVGPYAGYRLGGRSKFVYRELGGSGRKKEKEPAGSYLSNFRYGIRGEVGFKSITFFTTYDLNPLFHDSLSPDLSPVSFGIVF</sequence>
<gene>
    <name evidence="2" type="ORF">G9Q97_02015</name>
</gene>
<feature type="chain" id="PRO_5046128337" description="Outer membrane protein beta-barrel domain-containing protein" evidence="1">
    <location>
        <begin position="20"/>
        <end position="341"/>
    </location>
</feature>
<comment type="caution">
    <text evidence="2">The sequence shown here is derived from an EMBL/GenBank/DDBJ whole genome shotgun (WGS) entry which is preliminary data.</text>
</comment>
<keyword evidence="3" id="KW-1185">Reference proteome</keyword>
<dbReference type="RefSeq" id="WP_166142607.1">
    <property type="nucleotide sequence ID" value="NZ_JAANYN010000001.1"/>
</dbReference>
<evidence type="ECO:0000313" key="2">
    <source>
        <dbReference type="EMBL" id="NHE55583.1"/>
    </source>
</evidence>
<evidence type="ECO:0000313" key="3">
    <source>
        <dbReference type="Proteomes" id="UP000649799"/>
    </source>
</evidence>
<evidence type="ECO:0000256" key="1">
    <source>
        <dbReference type="SAM" id="SignalP"/>
    </source>
</evidence>